<dbReference type="PANTHER" id="PTHR28008:SF1">
    <property type="entry name" value="DOMAIN PROTEIN, PUTATIVE (AFU_ORTHOLOGUE AFUA_3G10980)-RELATED"/>
    <property type="match status" value="1"/>
</dbReference>
<evidence type="ECO:0000256" key="1">
    <source>
        <dbReference type="SAM" id="Phobius"/>
    </source>
</evidence>
<evidence type="ECO:0000313" key="4">
    <source>
        <dbReference type="Proteomes" id="UP000282321"/>
    </source>
</evidence>
<reference evidence="3 4" key="1">
    <citation type="submission" date="2018-06" db="EMBL/GenBank/DDBJ databases">
        <title>Extensive metabolic versatility and redundancy in microbially diverse, dynamic hydrothermal sediments.</title>
        <authorList>
            <person name="Dombrowski N."/>
            <person name="Teske A."/>
            <person name="Baker B.J."/>
        </authorList>
    </citation>
    <scope>NUCLEOTIDE SEQUENCE [LARGE SCALE GENOMIC DNA]</scope>
    <source>
        <strain evidence="3">B35_G9</strain>
    </source>
</reference>
<dbReference type="Pfam" id="PF04892">
    <property type="entry name" value="VanZ"/>
    <property type="match status" value="1"/>
</dbReference>
<keyword evidence="1" id="KW-0472">Membrane</keyword>
<keyword evidence="1" id="KW-1133">Transmembrane helix</keyword>
<dbReference type="Proteomes" id="UP000282321">
    <property type="component" value="Unassembled WGS sequence"/>
</dbReference>
<dbReference type="NCBIfam" id="NF037970">
    <property type="entry name" value="vanZ_1"/>
    <property type="match status" value="1"/>
</dbReference>
<protein>
    <recommendedName>
        <fullName evidence="2">VanZ-like domain-containing protein</fullName>
    </recommendedName>
</protein>
<dbReference type="PANTHER" id="PTHR28008">
    <property type="entry name" value="DOMAIN PROTEIN, PUTATIVE (AFU_ORTHOLOGUE AFUA_3G10980)-RELATED"/>
    <property type="match status" value="1"/>
</dbReference>
<feature type="transmembrane region" description="Helical" evidence="1">
    <location>
        <begin position="23"/>
        <end position="43"/>
    </location>
</feature>
<dbReference type="AlphaFoldDB" id="A0A660S6I9"/>
<evidence type="ECO:0000259" key="2">
    <source>
        <dbReference type="Pfam" id="PF04892"/>
    </source>
</evidence>
<evidence type="ECO:0000313" key="3">
    <source>
        <dbReference type="EMBL" id="RKX65461.1"/>
    </source>
</evidence>
<name>A0A660S6I9_UNCT6</name>
<feature type="domain" description="VanZ-like" evidence="2">
    <location>
        <begin position="21"/>
        <end position="128"/>
    </location>
</feature>
<comment type="caution">
    <text evidence="3">The sequence shown here is derived from an EMBL/GenBank/DDBJ whole genome shotgun (WGS) entry which is preliminary data.</text>
</comment>
<proteinExistence type="predicted"/>
<feature type="transmembrane region" description="Helical" evidence="1">
    <location>
        <begin position="84"/>
        <end position="103"/>
    </location>
</feature>
<keyword evidence="1" id="KW-0812">Transmembrane</keyword>
<sequence length="138" mass="16102">MKEKIFLKIDFYSNLKRLRSKSLIPAYTWLIVIFVVSSIPHLRVSFNRILSMDKIAHFSEYFIFGLMFKHGLYKNDESRMRNIIMVMVVTALFATLDEIHQLIVPGRTASAYDFIADFLGGGVFSQIYEIGVRNKKWL</sequence>
<dbReference type="EMBL" id="QNBC01000089">
    <property type="protein sequence ID" value="RKX65461.1"/>
    <property type="molecule type" value="Genomic_DNA"/>
</dbReference>
<gene>
    <name evidence="3" type="ORF">DRP44_06315</name>
</gene>
<feature type="transmembrane region" description="Helical" evidence="1">
    <location>
        <begin position="109"/>
        <end position="128"/>
    </location>
</feature>
<organism evidence="3 4">
    <name type="scientific">candidate division TA06 bacterium</name>
    <dbReference type="NCBI Taxonomy" id="2250710"/>
    <lineage>
        <taxon>Bacteria</taxon>
        <taxon>Bacteria division TA06</taxon>
    </lineage>
</organism>
<dbReference type="InterPro" id="IPR006976">
    <property type="entry name" value="VanZ-like"/>
</dbReference>
<accession>A0A660S6I9</accession>